<gene>
    <name evidence="1" type="ORF">CHILSU_LOCUS3230</name>
</gene>
<organism evidence="1 2">
    <name type="scientific">Chilo suppressalis</name>
    <name type="common">Asiatic rice borer moth</name>
    <dbReference type="NCBI Taxonomy" id="168631"/>
    <lineage>
        <taxon>Eukaryota</taxon>
        <taxon>Metazoa</taxon>
        <taxon>Ecdysozoa</taxon>
        <taxon>Arthropoda</taxon>
        <taxon>Hexapoda</taxon>
        <taxon>Insecta</taxon>
        <taxon>Pterygota</taxon>
        <taxon>Neoptera</taxon>
        <taxon>Endopterygota</taxon>
        <taxon>Lepidoptera</taxon>
        <taxon>Glossata</taxon>
        <taxon>Ditrysia</taxon>
        <taxon>Pyraloidea</taxon>
        <taxon>Crambidae</taxon>
        <taxon>Crambinae</taxon>
        <taxon>Chilo</taxon>
    </lineage>
</organism>
<dbReference type="EMBL" id="OU963909">
    <property type="protein sequence ID" value="CAH0400049.1"/>
    <property type="molecule type" value="Genomic_DNA"/>
</dbReference>
<reference evidence="1" key="1">
    <citation type="submission" date="2021-12" db="EMBL/GenBank/DDBJ databases">
        <authorList>
            <person name="King R."/>
        </authorList>
    </citation>
    <scope>NUCLEOTIDE SEQUENCE</scope>
</reference>
<keyword evidence="2" id="KW-1185">Reference proteome</keyword>
<proteinExistence type="predicted"/>
<protein>
    <submittedName>
        <fullName evidence="1">Uncharacterized protein</fullName>
    </submittedName>
</protein>
<name>A0ABN8AYA3_CHISP</name>
<evidence type="ECO:0000313" key="2">
    <source>
        <dbReference type="Proteomes" id="UP001153292"/>
    </source>
</evidence>
<evidence type="ECO:0000313" key="1">
    <source>
        <dbReference type="EMBL" id="CAH0400049.1"/>
    </source>
</evidence>
<dbReference type="Proteomes" id="UP001153292">
    <property type="component" value="Chromosome 16"/>
</dbReference>
<accession>A0ABN8AYA3</accession>
<sequence>MLAGIRGSRIHNHPVLAECRSELLRMDVKLSGCRQRPSAVFSNSGPEASDASKGIMEITSQPHCDPRTVIDGANLPNKRPVLAATGCQFTNLAFKTVKAFTEQFYVACTKRSRSLNSQCSDPSTVREVGTMVRKGERSTSALFRTLADTLRWQSLRSVVTMPAAKTILAFDKLTSPYNCVESKARPVYRHCCGIVWVDQCSIPYRVARIAQFVESAQQQPVDGRTVGRAACRIAAAIRRDDYARSHSLEGRGGRAQDVARRPTISILYLHPSPPAPHARAFSIPARVLSSRGYRTPPTETTP</sequence>